<dbReference type="Proteomes" id="UP000324222">
    <property type="component" value="Unassembled WGS sequence"/>
</dbReference>
<reference evidence="2 3" key="1">
    <citation type="submission" date="2019-05" db="EMBL/GenBank/DDBJ databases">
        <title>Another draft genome of Portunus trituberculatus and its Hox gene families provides insights of decapod evolution.</title>
        <authorList>
            <person name="Jeong J.-H."/>
            <person name="Song I."/>
            <person name="Kim S."/>
            <person name="Choi T."/>
            <person name="Kim D."/>
            <person name="Ryu S."/>
            <person name="Kim W."/>
        </authorList>
    </citation>
    <scope>NUCLEOTIDE SEQUENCE [LARGE SCALE GENOMIC DNA]</scope>
    <source>
        <tissue evidence="2">Muscle</tissue>
    </source>
</reference>
<accession>A0A5B7JH35</accession>
<proteinExistence type="predicted"/>
<protein>
    <submittedName>
        <fullName evidence="2">Uncharacterized protein</fullName>
    </submittedName>
</protein>
<evidence type="ECO:0000313" key="3">
    <source>
        <dbReference type="Proteomes" id="UP000324222"/>
    </source>
</evidence>
<evidence type="ECO:0000313" key="2">
    <source>
        <dbReference type="EMBL" id="MPC91644.1"/>
    </source>
</evidence>
<organism evidence="2 3">
    <name type="scientific">Portunus trituberculatus</name>
    <name type="common">Swimming crab</name>
    <name type="synonym">Neptunus trituberculatus</name>
    <dbReference type="NCBI Taxonomy" id="210409"/>
    <lineage>
        <taxon>Eukaryota</taxon>
        <taxon>Metazoa</taxon>
        <taxon>Ecdysozoa</taxon>
        <taxon>Arthropoda</taxon>
        <taxon>Crustacea</taxon>
        <taxon>Multicrustacea</taxon>
        <taxon>Malacostraca</taxon>
        <taxon>Eumalacostraca</taxon>
        <taxon>Eucarida</taxon>
        <taxon>Decapoda</taxon>
        <taxon>Pleocyemata</taxon>
        <taxon>Brachyura</taxon>
        <taxon>Eubrachyura</taxon>
        <taxon>Portunoidea</taxon>
        <taxon>Portunidae</taxon>
        <taxon>Portuninae</taxon>
        <taxon>Portunus</taxon>
    </lineage>
</organism>
<evidence type="ECO:0000256" key="1">
    <source>
        <dbReference type="SAM" id="MobiDB-lite"/>
    </source>
</evidence>
<feature type="compositionally biased region" description="Acidic residues" evidence="1">
    <location>
        <begin position="85"/>
        <end position="95"/>
    </location>
</feature>
<comment type="caution">
    <text evidence="2">The sequence shown here is derived from an EMBL/GenBank/DDBJ whole genome shotgun (WGS) entry which is preliminary data.</text>
</comment>
<feature type="region of interest" description="Disordered" evidence="1">
    <location>
        <begin position="1"/>
        <end position="95"/>
    </location>
</feature>
<gene>
    <name evidence="2" type="ORF">E2C01_086695</name>
</gene>
<keyword evidence="3" id="KW-1185">Reference proteome</keyword>
<sequence>MKCGSSSPVTPRGSKRQTSERRAVASDVADTLPSPYPRITHAGTKRPNASKEKEEHEKKEEEGRGRRRMEEENGKEEEEKKKEEQEELQEKEEVE</sequence>
<dbReference type="EMBL" id="VSRR010088511">
    <property type="protein sequence ID" value="MPC91644.1"/>
    <property type="molecule type" value="Genomic_DNA"/>
</dbReference>
<name>A0A5B7JH35_PORTR</name>
<dbReference type="AlphaFoldDB" id="A0A5B7JH35"/>
<feature type="compositionally biased region" description="Basic and acidic residues" evidence="1">
    <location>
        <begin position="49"/>
        <end position="84"/>
    </location>
</feature>